<dbReference type="PANTHER" id="PTHR24171">
    <property type="entry name" value="ANKYRIN REPEAT DOMAIN-CONTAINING PROTEIN 39-RELATED"/>
    <property type="match status" value="1"/>
</dbReference>
<feature type="repeat" description="ANK" evidence="3">
    <location>
        <begin position="100"/>
        <end position="132"/>
    </location>
</feature>
<evidence type="ECO:0000256" key="2">
    <source>
        <dbReference type="ARBA" id="ARBA00023043"/>
    </source>
</evidence>
<feature type="repeat" description="ANK" evidence="3">
    <location>
        <begin position="133"/>
        <end position="165"/>
    </location>
</feature>
<evidence type="ECO:0000256" key="3">
    <source>
        <dbReference type="PROSITE-ProRule" id="PRU00023"/>
    </source>
</evidence>
<dbReference type="Pfam" id="PF00023">
    <property type="entry name" value="Ank"/>
    <property type="match status" value="1"/>
</dbReference>
<dbReference type="PANTHER" id="PTHR24171:SF8">
    <property type="entry name" value="BRCA1-ASSOCIATED RING DOMAIN PROTEIN 1"/>
    <property type="match status" value="1"/>
</dbReference>
<dbReference type="SUPFAM" id="SSF82171">
    <property type="entry name" value="DPP6 N-terminal domain-like"/>
    <property type="match status" value="1"/>
</dbReference>
<dbReference type="EMBL" id="MGFH01000142">
    <property type="protein sequence ID" value="OGM04482.1"/>
    <property type="molecule type" value="Genomic_DNA"/>
</dbReference>
<reference evidence="4 5" key="1">
    <citation type="journal article" date="2016" name="Nat. Commun.">
        <title>Thousands of microbial genomes shed light on interconnected biogeochemical processes in an aquifer system.</title>
        <authorList>
            <person name="Anantharaman K."/>
            <person name="Brown C.T."/>
            <person name="Hug L.A."/>
            <person name="Sharon I."/>
            <person name="Castelle C.J."/>
            <person name="Probst A.J."/>
            <person name="Thomas B.C."/>
            <person name="Singh A."/>
            <person name="Wilkins M.J."/>
            <person name="Karaoz U."/>
            <person name="Brodie E.L."/>
            <person name="Williams K.H."/>
            <person name="Hubbard S.S."/>
            <person name="Banfield J.F."/>
        </authorList>
    </citation>
    <scope>NUCLEOTIDE SEQUENCE [LARGE SCALE GENOMIC DNA]</scope>
</reference>
<dbReference type="STRING" id="1817813.A2008_08140"/>
<dbReference type="InterPro" id="IPR036770">
    <property type="entry name" value="Ankyrin_rpt-contain_sf"/>
</dbReference>
<gene>
    <name evidence="4" type="ORF">A2008_08140</name>
</gene>
<protein>
    <submittedName>
        <fullName evidence="4">Uncharacterized protein</fullName>
    </submittedName>
</protein>
<dbReference type="Proteomes" id="UP000178735">
    <property type="component" value="Unassembled WGS sequence"/>
</dbReference>
<evidence type="ECO:0000313" key="5">
    <source>
        <dbReference type="Proteomes" id="UP000178735"/>
    </source>
</evidence>
<comment type="caution">
    <text evidence="4">The sequence shown here is derived from an EMBL/GenBank/DDBJ whole genome shotgun (WGS) entry which is preliminary data.</text>
</comment>
<name>A0A1F7WNS1_9BACT</name>
<feature type="repeat" description="ANK" evidence="3">
    <location>
        <begin position="170"/>
        <end position="202"/>
    </location>
</feature>
<dbReference type="PROSITE" id="PS50088">
    <property type="entry name" value="ANK_REPEAT"/>
    <property type="match status" value="3"/>
</dbReference>
<dbReference type="SMART" id="SM00248">
    <property type="entry name" value="ANK"/>
    <property type="match status" value="5"/>
</dbReference>
<keyword evidence="2 3" id="KW-0040">ANK repeat</keyword>
<dbReference type="Gene3D" id="1.25.40.20">
    <property type="entry name" value="Ankyrin repeat-containing domain"/>
    <property type="match status" value="1"/>
</dbReference>
<keyword evidence="1" id="KW-0677">Repeat</keyword>
<dbReference type="PROSITE" id="PS50297">
    <property type="entry name" value="ANK_REP_REGION"/>
    <property type="match status" value="3"/>
</dbReference>
<dbReference type="InterPro" id="IPR002110">
    <property type="entry name" value="Ankyrin_rpt"/>
</dbReference>
<organism evidence="4 5">
    <name type="scientific">Candidatus Wallbacteria bacterium GWC2_49_35</name>
    <dbReference type="NCBI Taxonomy" id="1817813"/>
    <lineage>
        <taxon>Bacteria</taxon>
        <taxon>Candidatus Walliibacteriota</taxon>
    </lineage>
</organism>
<accession>A0A1F7WNS1</accession>
<proteinExistence type="predicted"/>
<evidence type="ECO:0000313" key="4">
    <source>
        <dbReference type="EMBL" id="OGM04482.1"/>
    </source>
</evidence>
<dbReference type="SUPFAM" id="SSF48403">
    <property type="entry name" value="Ankyrin repeat"/>
    <property type="match status" value="1"/>
</dbReference>
<dbReference type="Pfam" id="PF12796">
    <property type="entry name" value="Ank_2"/>
    <property type="match status" value="1"/>
</dbReference>
<sequence length="441" mass="47950">MNIRNKLYLLIAGAFALILFSGGEAFALVCSSCGKWISDYSNFCNYCGVRVAEKTTSQPLIDKEKLNWELLRAADRGDTGKINALIEAGADIEAPGRGRAGGTILGTAAGRGDIDILRYLCEKGAAVDARDNDNWTPLMKACSAGRYDVAEYLIGRGAAIDAPALIGSAGERTPLMQAAFNGHAAIVELLLKKGANADYKNIKGDTAFSLAKSKFNMKIASMLEDFAKNPDAAAAGSAVDIERLRGIFEKDGGVYLSYTDGSSEKIGGLEVFRYPSLSADRRYACFVRTYPPVTLGMACGDVDVTDLYAADLSRSRIPFQVVEGSRYHLANIYDMNAGINSPQFSADGSKIYYMCAALLDASAVKVVDLRSKEIRFLTLGKSLRVIQDGKFRDHFISLQRKYSREKYPREVYCLFGPSGEEIREINTVAGDVEKEFFGGGR</sequence>
<evidence type="ECO:0000256" key="1">
    <source>
        <dbReference type="ARBA" id="ARBA00022737"/>
    </source>
</evidence>
<dbReference type="AlphaFoldDB" id="A0A1F7WNS1"/>